<dbReference type="InterPro" id="IPR015919">
    <property type="entry name" value="Cadherin-like_sf"/>
</dbReference>
<dbReference type="CDD" id="cd11304">
    <property type="entry name" value="Cadherin_repeat"/>
    <property type="match status" value="1"/>
</dbReference>
<dbReference type="AlphaFoldDB" id="A0A382RF33"/>
<feature type="domain" description="Cadherin" evidence="1">
    <location>
        <begin position="40"/>
        <end position="137"/>
    </location>
</feature>
<accession>A0A382RF33</accession>
<dbReference type="GO" id="GO:0016020">
    <property type="term" value="C:membrane"/>
    <property type="evidence" value="ECO:0007669"/>
    <property type="project" value="InterPro"/>
</dbReference>
<sequence length="262" mass="26719">MSFRTTSFAVLPIALLLTACGGGGGGGPATPEPVNTAPTITDPGALSVQEGSQAVATVSATDPEGDSITFTLQGTDASAFSIASDGTLTFVDAPDYSTPIDSDADNVYQVTVVASDGASSSSVALVVTVINAILPTAVIDGYVSGANVFVDMNWNLVQDDGEPSATENITSQTYDFLPSEFAAVIDFTESCAVNRPRIAEVPVGAVDSVRGTVTEAYTMLYFPSASGSYEKVNVTPFTTLFTGFVLDAVGTTTIAVADSCGS</sequence>
<dbReference type="PROSITE" id="PS50268">
    <property type="entry name" value="CADHERIN_2"/>
    <property type="match status" value="1"/>
</dbReference>
<dbReference type="GO" id="GO:0007156">
    <property type="term" value="P:homophilic cell adhesion via plasma membrane adhesion molecules"/>
    <property type="evidence" value="ECO:0007669"/>
    <property type="project" value="InterPro"/>
</dbReference>
<dbReference type="Pfam" id="PF17963">
    <property type="entry name" value="Big_9"/>
    <property type="match status" value="1"/>
</dbReference>
<dbReference type="Gene3D" id="2.60.40.60">
    <property type="entry name" value="Cadherins"/>
    <property type="match status" value="1"/>
</dbReference>
<reference evidence="2" key="1">
    <citation type="submission" date="2018-05" db="EMBL/GenBank/DDBJ databases">
        <authorList>
            <person name="Lanie J.A."/>
            <person name="Ng W.-L."/>
            <person name="Kazmierczak K.M."/>
            <person name="Andrzejewski T.M."/>
            <person name="Davidsen T.M."/>
            <person name="Wayne K.J."/>
            <person name="Tettelin H."/>
            <person name="Glass J.I."/>
            <person name="Rusch D."/>
            <person name="Podicherti R."/>
            <person name="Tsui H.-C.T."/>
            <person name="Winkler M.E."/>
        </authorList>
    </citation>
    <scope>NUCLEOTIDE SEQUENCE</scope>
</reference>
<protein>
    <recommendedName>
        <fullName evidence="1">Cadherin domain-containing protein</fullName>
    </recommendedName>
</protein>
<name>A0A382RF33_9ZZZZ</name>
<dbReference type="EMBL" id="UINC01120965">
    <property type="protein sequence ID" value="SVC95785.1"/>
    <property type="molecule type" value="Genomic_DNA"/>
</dbReference>
<gene>
    <name evidence="2" type="ORF">METZ01_LOCUS348639</name>
</gene>
<dbReference type="GO" id="GO:0005509">
    <property type="term" value="F:calcium ion binding"/>
    <property type="evidence" value="ECO:0007669"/>
    <property type="project" value="InterPro"/>
</dbReference>
<evidence type="ECO:0000259" key="1">
    <source>
        <dbReference type="PROSITE" id="PS50268"/>
    </source>
</evidence>
<dbReference type="PROSITE" id="PS51257">
    <property type="entry name" value="PROKAR_LIPOPROTEIN"/>
    <property type="match status" value="1"/>
</dbReference>
<organism evidence="2">
    <name type="scientific">marine metagenome</name>
    <dbReference type="NCBI Taxonomy" id="408172"/>
    <lineage>
        <taxon>unclassified sequences</taxon>
        <taxon>metagenomes</taxon>
        <taxon>ecological metagenomes</taxon>
    </lineage>
</organism>
<evidence type="ECO:0000313" key="2">
    <source>
        <dbReference type="EMBL" id="SVC95785.1"/>
    </source>
</evidence>
<feature type="non-terminal residue" evidence="2">
    <location>
        <position position="262"/>
    </location>
</feature>
<dbReference type="SUPFAM" id="SSF49313">
    <property type="entry name" value="Cadherin-like"/>
    <property type="match status" value="1"/>
</dbReference>
<proteinExistence type="predicted"/>
<dbReference type="InterPro" id="IPR002126">
    <property type="entry name" value="Cadherin-like_dom"/>
</dbReference>